<keyword evidence="3" id="KW-0378">Hydrolase</keyword>
<dbReference type="InterPro" id="IPR004518">
    <property type="entry name" value="MazG-like_dom"/>
</dbReference>
<feature type="compositionally biased region" description="Low complexity" evidence="1">
    <location>
        <begin position="165"/>
        <end position="200"/>
    </location>
</feature>
<protein>
    <submittedName>
        <fullName evidence="3">XTP/dITP diphosphohydrolase</fullName>
    </submittedName>
</protein>
<dbReference type="GO" id="GO:0046061">
    <property type="term" value="P:dATP catabolic process"/>
    <property type="evidence" value="ECO:0007669"/>
    <property type="project" value="TreeGrafter"/>
</dbReference>
<dbReference type="GO" id="GO:0047429">
    <property type="term" value="F:nucleoside triphosphate diphosphatase activity"/>
    <property type="evidence" value="ECO:0007669"/>
    <property type="project" value="TreeGrafter"/>
</dbReference>
<dbReference type="PANTHER" id="PTHR30522:SF0">
    <property type="entry name" value="NUCLEOSIDE TRIPHOSPHATE PYROPHOSPHOHYDROLASE"/>
    <property type="match status" value="1"/>
</dbReference>
<feature type="domain" description="NTP pyrophosphohydrolase MazG-like" evidence="2">
    <location>
        <begin position="33"/>
        <end position="106"/>
    </location>
</feature>
<dbReference type="PANTHER" id="PTHR30522">
    <property type="entry name" value="NUCLEOSIDE TRIPHOSPHATE PYROPHOSPHOHYDROLASE"/>
    <property type="match status" value="1"/>
</dbReference>
<sequence>MASQPAGNTPMERLVDAMAQIRDRCVWTQAIDHDALVPYLIEESYELVEAIETGTRAELVEELGDVLWQVLFHAEIASRAGTEPFDLDDVAQAVLDKMVPRHPHVFGDEVATTPEEVMTLWFRAKAAEKSTRTSVLDGIPRGMPALALADKVLSRAAKVGVEPRSGSFEAESAEPAEPAEPAESAESAEPAEPAGPAASGEDAELVLGRHLLRQVDQARRNGLDAERALRLAVRELEEDVRSNEAR</sequence>
<dbReference type="InterPro" id="IPR011551">
    <property type="entry name" value="NTP_PyrPHydrolase_MazG"/>
</dbReference>
<evidence type="ECO:0000256" key="1">
    <source>
        <dbReference type="SAM" id="MobiDB-lite"/>
    </source>
</evidence>
<dbReference type="GO" id="GO:0046047">
    <property type="term" value="P:TTP catabolic process"/>
    <property type="evidence" value="ECO:0007669"/>
    <property type="project" value="TreeGrafter"/>
</dbReference>
<dbReference type="InterPro" id="IPR048015">
    <property type="entry name" value="NTP-PPase_MazG-like_N"/>
</dbReference>
<dbReference type="Pfam" id="PF03819">
    <property type="entry name" value="MazG"/>
    <property type="match status" value="1"/>
</dbReference>
<dbReference type="GO" id="GO:0046052">
    <property type="term" value="P:UTP catabolic process"/>
    <property type="evidence" value="ECO:0007669"/>
    <property type="project" value="TreeGrafter"/>
</dbReference>
<dbReference type="CDD" id="cd11528">
    <property type="entry name" value="NTP-PPase_MazG_Nterm"/>
    <property type="match status" value="1"/>
</dbReference>
<evidence type="ECO:0000259" key="2">
    <source>
        <dbReference type="Pfam" id="PF03819"/>
    </source>
</evidence>
<dbReference type="GO" id="GO:0046076">
    <property type="term" value="P:dTTP catabolic process"/>
    <property type="evidence" value="ECO:0007669"/>
    <property type="project" value="TreeGrafter"/>
</dbReference>
<dbReference type="SUPFAM" id="SSF101386">
    <property type="entry name" value="all-alpha NTP pyrophosphatases"/>
    <property type="match status" value="1"/>
</dbReference>
<organism evidence="3 4">
    <name type="scientific">Okibacterium fritillariae</name>
    <dbReference type="NCBI Taxonomy" id="123320"/>
    <lineage>
        <taxon>Bacteria</taxon>
        <taxon>Bacillati</taxon>
        <taxon>Actinomycetota</taxon>
        <taxon>Actinomycetes</taxon>
        <taxon>Micrococcales</taxon>
        <taxon>Microbacteriaceae</taxon>
        <taxon>Okibacterium</taxon>
    </lineage>
</organism>
<dbReference type="OrthoDB" id="9808939at2"/>
<name>A0A1T5IZ98_9MICO</name>
<feature type="region of interest" description="Disordered" evidence="1">
    <location>
        <begin position="163"/>
        <end position="205"/>
    </location>
</feature>
<gene>
    <name evidence="3" type="ORF">SAMN06309945_1033</name>
</gene>
<dbReference type="Proteomes" id="UP000190857">
    <property type="component" value="Unassembled WGS sequence"/>
</dbReference>
<evidence type="ECO:0000313" key="4">
    <source>
        <dbReference type="Proteomes" id="UP000190857"/>
    </source>
</evidence>
<reference evidence="3 4" key="1">
    <citation type="submission" date="2017-02" db="EMBL/GenBank/DDBJ databases">
        <authorList>
            <person name="Peterson S.W."/>
        </authorList>
    </citation>
    <scope>NUCLEOTIDE SEQUENCE [LARGE SCALE GENOMIC DNA]</scope>
    <source>
        <strain evidence="3 4">VKM Ac-2059</strain>
    </source>
</reference>
<keyword evidence="4" id="KW-1185">Reference proteome</keyword>
<proteinExistence type="predicted"/>
<dbReference type="EMBL" id="FUZP01000001">
    <property type="protein sequence ID" value="SKC44515.1"/>
    <property type="molecule type" value="Genomic_DNA"/>
</dbReference>
<dbReference type="AlphaFoldDB" id="A0A1T5IZ98"/>
<accession>A0A1T5IZ98</accession>
<dbReference type="STRING" id="123320.SAMN06309945_1033"/>
<dbReference type="Gene3D" id="1.10.287.1080">
    <property type="entry name" value="MazG-like"/>
    <property type="match status" value="2"/>
</dbReference>
<dbReference type="GO" id="GO:0046081">
    <property type="term" value="P:dUTP catabolic process"/>
    <property type="evidence" value="ECO:0007669"/>
    <property type="project" value="TreeGrafter"/>
</dbReference>
<dbReference type="GO" id="GO:0006203">
    <property type="term" value="P:dGTP catabolic process"/>
    <property type="evidence" value="ECO:0007669"/>
    <property type="project" value="TreeGrafter"/>
</dbReference>
<dbReference type="RefSeq" id="WP_079727157.1">
    <property type="nucleotide sequence ID" value="NZ_FUZP01000001.1"/>
</dbReference>
<evidence type="ECO:0000313" key="3">
    <source>
        <dbReference type="EMBL" id="SKC44515.1"/>
    </source>
</evidence>